<keyword evidence="4" id="KW-1185">Reference proteome</keyword>
<reference evidence="3 4" key="1">
    <citation type="journal article" date="2023" name="Plants (Basel)">
        <title>Bridging the Gap: Combining Genomics and Transcriptomics Approaches to Understand Stylosanthes scabra, an Orphan Legume from the Brazilian Caatinga.</title>
        <authorList>
            <person name="Ferreira-Neto J.R.C."/>
            <person name="da Silva M.D."/>
            <person name="Binneck E."/>
            <person name="de Melo N.F."/>
            <person name="da Silva R.H."/>
            <person name="de Melo A.L.T.M."/>
            <person name="Pandolfi V."/>
            <person name="Bustamante F.O."/>
            <person name="Brasileiro-Vidal A.C."/>
            <person name="Benko-Iseppon A.M."/>
        </authorList>
    </citation>
    <scope>NUCLEOTIDE SEQUENCE [LARGE SCALE GENOMIC DNA]</scope>
    <source>
        <tissue evidence="3">Leaves</tissue>
    </source>
</reference>
<dbReference type="Proteomes" id="UP001341840">
    <property type="component" value="Unassembled WGS sequence"/>
</dbReference>
<evidence type="ECO:0000256" key="1">
    <source>
        <dbReference type="ARBA" id="ARBA00038090"/>
    </source>
</evidence>
<feature type="domain" description="Essential protein Yae1 N-terminal" evidence="2">
    <location>
        <begin position="19"/>
        <end position="57"/>
    </location>
</feature>
<gene>
    <name evidence="3" type="ORF">PIB30_101707</name>
</gene>
<sequence>MDDIFDSSLNLEETHYKEGYNQGYSEGLASGKEEARQVGLKVGFEVGEELGFYKGCIDFWISAIRADNTLFSSRAQAGIRQMEEQLQRYPMMDPEDQHVQDLMDELRRKFKMVCSLLHIKKIEYNGYPKASSSDANTLEF</sequence>
<comment type="caution">
    <text evidence="3">The sequence shown here is derived from an EMBL/GenBank/DDBJ whole genome shotgun (WGS) entry which is preliminary data.</text>
</comment>
<dbReference type="InterPro" id="IPR052436">
    <property type="entry name" value="LTO1_adapter"/>
</dbReference>
<comment type="similarity">
    <text evidence="1">Belongs to the LTO1 family.</text>
</comment>
<dbReference type="PANTHER" id="PTHR28532:SF1">
    <property type="entry name" value="ORAL CANCER OVEREXPRESSED 1"/>
    <property type="match status" value="1"/>
</dbReference>
<dbReference type="InterPro" id="IPR019191">
    <property type="entry name" value="Essential_protein_Yae1_N"/>
</dbReference>
<accession>A0ABU6R042</accession>
<proteinExistence type="inferred from homology"/>
<organism evidence="3 4">
    <name type="scientific">Stylosanthes scabra</name>
    <dbReference type="NCBI Taxonomy" id="79078"/>
    <lineage>
        <taxon>Eukaryota</taxon>
        <taxon>Viridiplantae</taxon>
        <taxon>Streptophyta</taxon>
        <taxon>Embryophyta</taxon>
        <taxon>Tracheophyta</taxon>
        <taxon>Spermatophyta</taxon>
        <taxon>Magnoliopsida</taxon>
        <taxon>eudicotyledons</taxon>
        <taxon>Gunneridae</taxon>
        <taxon>Pentapetalae</taxon>
        <taxon>rosids</taxon>
        <taxon>fabids</taxon>
        <taxon>Fabales</taxon>
        <taxon>Fabaceae</taxon>
        <taxon>Papilionoideae</taxon>
        <taxon>50 kb inversion clade</taxon>
        <taxon>dalbergioids sensu lato</taxon>
        <taxon>Dalbergieae</taxon>
        <taxon>Pterocarpus clade</taxon>
        <taxon>Stylosanthes</taxon>
    </lineage>
</organism>
<protein>
    <recommendedName>
        <fullName evidence="2">Essential protein Yae1 N-terminal domain-containing protein</fullName>
    </recommendedName>
</protein>
<dbReference type="EMBL" id="JASCZI010003014">
    <property type="protein sequence ID" value="MED6116599.1"/>
    <property type="molecule type" value="Genomic_DNA"/>
</dbReference>
<evidence type="ECO:0000313" key="3">
    <source>
        <dbReference type="EMBL" id="MED6116599.1"/>
    </source>
</evidence>
<dbReference type="PANTHER" id="PTHR28532">
    <property type="entry name" value="GEO13458P1"/>
    <property type="match status" value="1"/>
</dbReference>
<evidence type="ECO:0000259" key="2">
    <source>
        <dbReference type="Pfam" id="PF09811"/>
    </source>
</evidence>
<evidence type="ECO:0000313" key="4">
    <source>
        <dbReference type="Proteomes" id="UP001341840"/>
    </source>
</evidence>
<name>A0ABU6R042_9FABA</name>
<dbReference type="Pfam" id="PF09811">
    <property type="entry name" value="Yae1_N"/>
    <property type="match status" value="1"/>
</dbReference>